<dbReference type="InterPro" id="IPR055066">
    <property type="entry name" value="AASDHPPT_N"/>
</dbReference>
<dbReference type="Proteomes" id="UP001497457">
    <property type="component" value="Unassembled WGS sequence"/>
</dbReference>
<dbReference type="GO" id="GO:0008897">
    <property type="term" value="F:holo-[acyl-carrier-protein] synthase activity"/>
    <property type="evidence" value="ECO:0007669"/>
    <property type="project" value="UniProtKB-EC"/>
</dbReference>
<dbReference type="FunFam" id="3.90.470.20:FF:000013">
    <property type="entry name" value="L-aminoadipate-semialdehyde dehydrogenase-phosphopantetheinyl transferase"/>
    <property type="match status" value="1"/>
</dbReference>
<feature type="domain" description="4'-phosphopantetheinyl transferase N-terminal" evidence="4">
    <location>
        <begin position="16"/>
        <end position="112"/>
    </location>
</feature>
<keyword evidence="2" id="KW-0808">Transferase</keyword>
<evidence type="ECO:0000259" key="3">
    <source>
        <dbReference type="Pfam" id="PF01648"/>
    </source>
</evidence>
<proteinExistence type="predicted"/>
<reference evidence="5" key="1">
    <citation type="submission" date="2024-10" db="EMBL/GenBank/DDBJ databases">
        <authorList>
            <person name="Ryan C."/>
        </authorList>
    </citation>
    <scope>NUCLEOTIDE SEQUENCE [LARGE SCALE GENOMIC DNA]</scope>
</reference>
<dbReference type="InterPro" id="IPR008278">
    <property type="entry name" value="4-PPantetheinyl_Trfase_dom"/>
</dbReference>
<dbReference type="EC" id="2.7.8.7" evidence="1"/>
<dbReference type="EMBL" id="CAXIPR030001331">
    <property type="protein sequence ID" value="CAM0148424.1"/>
    <property type="molecule type" value="Genomic_DNA"/>
</dbReference>
<dbReference type="Pfam" id="PF22624">
    <property type="entry name" value="AASDHPPT_N"/>
    <property type="match status" value="1"/>
</dbReference>
<feature type="domain" description="4'-phosphopantetheinyl transferase" evidence="3">
    <location>
        <begin position="116"/>
        <end position="189"/>
    </location>
</feature>
<comment type="caution">
    <text evidence="5">The sequence shown here is derived from an EMBL/GenBank/DDBJ whole genome shotgun (WGS) entry which is preliminary data.</text>
</comment>
<dbReference type="InterPro" id="IPR050559">
    <property type="entry name" value="P-Pant_transferase_sf"/>
</dbReference>
<keyword evidence="6" id="KW-1185">Reference proteome</keyword>
<protein>
    <recommendedName>
        <fullName evidence="1">holo-[acyl-carrier-protein] synthase</fullName>
        <ecNumber evidence="1">2.7.8.7</ecNumber>
    </recommendedName>
</protein>
<dbReference type="PANTHER" id="PTHR12215">
    <property type="entry name" value="PHOSPHOPANTETHEINE TRANSFERASE"/>
    <property type="match status" value="1"/>
</dbReference>
<evidence type="ECO:0000256" key="1">
    <source>
        <dbReference type="ARBA" id="ARBA00013172"/>
    </source>
</evidence>
<dbReference type="AlphaFoldDB" id="A0ABC9H0X5"/>
<accession>A0ABC9H0X5</accession>
<dbReference type="Pfam" id="PF01648">
    <property type="entry name" value="ACPS"/>
    <property type="match status" value="1"/>
</dbReference>
<sequence length="316" mass="36010">MEEEAGVRRWIVDITRWRPSPDQFDAAAALLPSHERPAVARFVKEDDRKRALVSRLLQYSLVHHVLRIPLHQINICRTPEGKPYLQKNCSAFPNFNFNTSHQGDYVGIASEPICLVGLDIVSISKPQGETTTEFISNFSSYLTDHEWNCIVRAGTSCEVLTEFYRYWCLKEAFVKAMGAGVGFRLGSGFSDLLKASHRALYRYLATPVNRPSRDQRQVTESLSVGLHRLEFHHEHWTDISIHIDGEVTKKWGFWLFKLDEMHLASIAKGHPEDAVSSYKKALSTVSVTEEQLNSALESPEEAFTLWTVEQLTESME</sequence>
<evidence type="ECO:0000313" key="5">
    <source>
        <dbReference type="EMBL" id="CAM0148424.1"/>
    </source>
</evidence>
<evidence type="ECO:0000313" key="6">
    <source>
        <dbReference type="Proteomes" id="UP001497457"/>
    </source>
</evidence>
<gene>
    <name evidence="5" type="ORF">URODEC1_LOCUS121733</name>
</gene>
<organism evidence="5 6">
    <name type="scientific">Urochloa decumbens</name>
    <dbReference type="NCBI Taxonomy" id="240449"/>
    <lineage>
        <taxon>Eukaryota</taxon>
        <taxon>Viridiplantae</taxon>
        <taxon>Streptophyta</taxon>
        <taxon>Embryophyta</taxon>
        <taxon>Tracheophyta</taxon>
        <taxon>Spermatophyta</taxon>
        <taxon>Magnoliopsida</taxon>
        <taxon>Liliopsida</taxon>
        <taxon>Poales</taxon>
        <taxon>Poaceae</taxon>
        <taxon>PACMAD clade</taxon>
        <taxon>Panicoideae</taxon>
        <taxon>Panicodae</taxon>
        <taxon>Paniceae</taxon>
        <taxon>Melinidinae</taxon>
        <taxon>Urochloa</taxon>
    </lineage>
</organism>
<dbReference type="PANTHER" id="PTHR12215:SF10">
    <property type="entry name" value="L-AMINOADIPATE-SEMIALDEHYDE DEHYDROGENASE-PHOSPHOPANTETHEINYL TRANSFERASE"/>
    <property type="match status" value="1"/>
</dbReference>
<dbReference type="InterPro" id="IPR037143">
    <property type="entry name" value="4-PPantetheinyl_Trfase_dom_sf"/>
</dbReference>
<evidence type="ECO:0000256" key="2">
    <source>
        <dbReference type="ARBA" id="ARBA00022679"/>
    </source>
</evidence>
<name>A0ABC9H0X5_9POAL</name>
<dbReference type="Gene3D" id="3.90.470.20">
    <property type="entry name" value="4'-phosphopantetheinyl transferase domain"/>
    <property type="match status" value="1"/>
</dbReference>
<evidence type="ECO:0000259" key="4">
    <source>
        <dbReference type="Pfam" id="PF22624"/>
    </source>
</evidence>
<dbReference type="SUPFAM" id="SSF56214">
    <property type="entry name" value="4'-phosphopantetheinyl transferase"/>
    <property type="match status" value="2"/>
</dbReference>